<reference evidence="2" key="1">
    <citation type="journal article" date="2015" name="Nature">
        <title>Complex archaea that bridge the gap between prokaryotes and eukaryotes.</title>
        <authorList>
            <person name="Spang A."/>
            <person name="Saw J.H."/>
            <person name="Jorgensen S.L."/>
            <person name="Zaremba-Niedzwiedzka K."/>
            <person name="Martijn J."/>
            <person name="Lind A.E."/>
            <person name="van Eijk R."/>
            <person name="Schleper C."/>
            <person name="Guy L."/>
            <person name="Ettema T.J."/>
        </authorList>
    </citation>
    <scope>NUCLEOTIDE SEQUENCE</scope>
</reference>
<evidence type="ECO:0000313" key="2">
    <source>
        <dbReference type="EMBL" id="KKN05270.1"/>
    </source>
</evidence>
<gene>
    <name evidence="2" type="ORF">LCGC14_1089140</name>
    <name evidence="1" type="ORF">LCGC14_2439730</name>
</gene>
<dbReference type="EMBL" id="LAZR01004824">
    <property type="protein sequence ID" value="KKN05270.1"/>
    <property type="molecule type" value="Genomic_DNA"/>
</dbReference>
<name>A0A0F9MD76_9ZZZZ</name>
<comment type="caution">
    <text evidence="2">The sequence shown here is derived from an EMBL/GenBank/DDBJ whole genome shotgun (WGS) entry which is preliminary data.</text>
</comment>
<organism evidence="2">
    <name type="scientific">marine sediment metagenome</name>
    <dbReference type="NCBI Taxonomy" id="412755"/>
    <lineage>
        <taxon>unclassified sequences</taxon>
        <taxon>metagenomes</taxon>
        <taxon>ecological metagenomes</taxon>
    </lineage>
</organism>
<protein>
    <submittedName>
        <fullName evidence="2">Uncharacterized protein</fullName>
    </submittedName>
</protein>
<sequence>MKVTYRGFRGTVSFDGDAGKLQVKATEPESEAELFGESDYLSGLPDNIFAVFKSLVDEFYLNVGEQDDA</sequence>
<evidence type="ECO:0000313" key="1">
    <source>
        <dbReference type="EMBL" id="KKL22008.1"/>
    </source>
</evidence>
<dbReference type="EMBL" id="LAZR01037512">
    <property type="protein sequence ID" value="KKL22008.1"/>
    <property type="molecule type" value="Genomic_DNA"/>
</dbReference>
<proteinExistence type="predicted"/>
<dbReference type="AlphaFoldDB" id="A0A0F9MD76"/>
<accession>A0A0F9MD76</accession>